<dbReference type="InterPro" id="IPR013766">
    <property type="entry name" value="Thioredoxin_domain"/>
</dbReference>
<evidence type="ECO:0000256" key="1">
    <source>
        <dbReference type="ARBA" id="ARBA00013017"/>
    </source>
</evidence>
<organism evidence="11 12">
    <name type="scientific">Haloarcula nitratireducens</name>
    <dbReference type="NCBI Taxonomy" id="2487749"/>
    <lineage>
        <taxon>Archaea</taxon>
        <taxon>Methanobacteriati</taxon>
        <taxon>Methanobacteriota</taxon>
        <taxon>Stenosarchaea group</taxon>
        <taxon>Halobacteria</taxon>
        <taxon>Halobacteriales</taxon>
        <taxon>Haloarculaceae</taxon>
        <taxon>Haloarcula</taxon>
    </lineage>
</organism>
<dbReference type="GO" id="GO:0008379">
    <property type="term" value="F:thioredoxin peroxidase activity"/>
    <property type="evidence" value="ECO:0007669"/>
    <property type="project" value="TreeGrafter"/>
</dbReference>
<dbReference type="EMBL" id="RKLT01000037">
    <property type="protein sequence ID" value="MBX0298080.1"/>
    <property type="molecule type" value="Genomic_DNA"/>
</dbReference>
<accession>A0AAW4PJ65</accession>
<evidence type="ECO:0000256" key="9">
    <source>
        <dbReference type="ARBA" id="ARBA00049091"/>
    </source>
</evidence>
<dbReference type="InterPro" id="IPR036249">
    <property type="entry name" value="Thioredoxin-like_sf"/>
</dbReference>
<evidence type="ECO:0000256" key="6">
    <source>
        <dbReference type="ARBA" id="ARBA00023284"/>
    </source>
</evidence>
<dbReference type="Pfam" id="PF00578">
    <property type="entry name" value="AhpC-TSA"/>
    <property type="match status" value="1"/>
</dbReference>
<comment type="similarity">
    <text evidence="8">Belongs to the peroxiredoxin family. BCP/PrxQ subfamily.</text>
</comment>
<keyword evidence="4" id="KW-0560">Oxidoreductase</keyword>
<dbReference type="InterPro" id="IPR000866">
    <property type="entry name" value="AhpC/TSA"/>
</dbReference>
<evidence type="ECO:0000256" key="5">
    <source>
        <dbReference type="ARBA" id="ARBA00023157"/>
    </source>
</evidence>
<dbReference type="PANTHER" id="PTHR42801:SF22">
    <property type="entry name" value="PEROXIREDOXIN SLL0755-RELATED"/>
    <property type="match status" value="1"/>
</dbReference>
<evidence type="ECO:0000313" key="12">
    <source>
        <dbReference type="Proteomes" id="UP001430455"/>
    </source>
</evidence>
<dbReference type="Gene3D" id="3.40.30.10">
    <property type="entry name" value="Glutaredoxin"/>
    <property type="match status" value="1"/>
</dbReference>
<dbReference type="RefSeq" id="WP_220582659.1">
    <property type="nucleotide sequence ID" value="NZ_RKLT01000037.1"/>
</dbReference>
<evidence type="ECO:0000256" key="7">
    <source>
        <dbReference type="ARBA" id="ARBA00032824"/>
    </source>
</evidence>
<dbReference type="InterPro" id="IPR050924">
    <property type="entry name" value="Peroxiredoxin_BCP/PrxQ"/>
</dbReference>
<keyword evidence="2" id="KW-0575">Peroxidase</keyword>
<keyword evidence="6" id="KW-0676">Redox-active center</keyword>
<sequence>MVALLVLMIRIGQEAPDFTLPGAAAGTIETHGLSEYTDRGWAVVLVFYPFDFHPACTDQWCSLRDADWLTLLDDVVVLGLGSDSAYTHREYADKHNIQFPLLSDTDGQVSQAYGVLTEEFENHRDVPRRATFVVDADRIIQFAWSARSPDEQPDLGALRKATNCRDDECAIDESEEPV</sequence>
<dbReference type="PROSITE" id="PS51352">
    <property type="entry name" value="THIOREDOXIN_2"/>
    <property type="match status" value="1"/>
</dbReference>
<evidence type="ECO:0000256" key="8">
    <source>
        <dbReference type="ARBA" id="ARBA00038489"/>
    </source>
</evidence>
<evidence type="ECO:0000256" key="2">
    <source>
        <dbReference type="ARBA" id="ARBA00022559"/>
    </source>
</evidence>
<comment type="caution">
    <text evidence="11">The sequence shown here is derived from an EMBL/GenBank/DDBJ whole genome shotgun (WGS) entry which is preliminary data.</text>
</comment>
<dbReference type="Proteomes" id="UP001430455">
    <property type="component" value="Unassembled WGS sequence"/>
</dbReference>
<gene>
    <name evidence="11" type="ORF">EGH23_24760</name>
</gene>
<protein>
    <recommendedName>
        <fullName evidence="1">thioredoxin-dependent peroxiredoxin</fullName>
        <ecNumber evidence="1">1.11.1.24</ecNumber>
    </recommendedName>
    <alternativeName>
        <fullName evidence="7">Thioredoxin peroxidase</fullName>
    </alternativeName>
</protein>
<dbReference type="GO" id="GO:0005737">
    <property type="term" value="C:cytoplasm"/>
    <property type="evidence" value="ECO:0007669"/>
    <property type="project" value="TreeGrafter"/>
</dbReference>
<keyword evidence="12" id="KW-1185">Reference proteome</keyword>
<dbReference type="GO" id="GO:0045454">
    <property type="term" value="P:cell redox homeostasis"/>
    <property type="evidence" value="ECO:0007669"/>
    <property type="project" value="TreeGrafter"/>
</dbReference>
<dbReference type="PANTHER" id="PTHR42801">
    <property type="entry name" value="THIOREDOXIN-DEPENDENT PEROXIDE REDUCTASE"/>
    <property type="match status" value="1"/>
</dbReference>
<dbReference type="AlphaFoldDB" id="A0AAW4PJ65"/>
<dbReference type="GO" id="GO:0034599">
    <property type="term" value="P:cellular response to oxidative stress"/>
    <property type="evidence" value="ECO:0007669"/>
    <property type="project" value="TreeGrafter"/>
</dbReference>
<proteinExistence type="inferred from homology"/>
<name>A0AAW4PJ65_9EURY</name>
<comment type="catalytic activity">
    <reaction evidence="9">
        <text>a hydroperoxide + [thioredoxin]-dithiol = an alcohol + [thioredoxin]-disulfide + H2O</text>
        <dbReference type="Rhea" id="RHEA:62620"/>
        <dbReference type="Rhea" id="RHEA-COMP:10698"/>
        <dbReference type="Rhea" id="RHEA-COMP:10700"/>
        <dbReference type="ChEBI" id="CHEBI:15377"/>
        <dbReference type="ChEBI" id="CHEBI:29950"/>
        <dbReference type="ChEBI" id="CHEBI:30879"/>
        <dbReference type="ChEBI" id="CHEBI:35924"/>
        <dbReference type="ChEBI" id="CHEBI:50058"/>
        <dbReference type="EC" id="1.11.1.24"/>
    </reaction>
</comment>
<reference evidence="11 12" key="1">
    <citation type="submission" date="2021-06" db="EMBL/GenBank/DDBJ databases">
        <title>Halomicroarcula sp. a new haloarchaeum isolated from saline soil.</title>
        <authorList>
            <person name="Duran-Viseras A."/>
            <person name="Sanchez-Porro C."/>
            <person name="Ventosa A."/>
        </authorList>
    </citation>
    <scope>NUCLEOTIDE SEQUENCE [LARGE SCALE GENOMIC DNA]</scope>
    <source>
        <strain evidence="11 12">F27</strain>
    </source>
</reference>
<evidence type="ECO:0000256" key="3">
    <source>
        <dbReference type="ARBA" id="ARBA00022862"/>
    </source>
</evidence>
<keyword evidence="5" id="KW-1015">Disulfide bond</keyword>
<feature type="domain" description="Thioredoxin" evidence="10">
    <location>
        <begin position="9"/>
        <end position="163"/>
    </location>
</feature>
<dbReference type="SUPFAM" id="SSF52833">
    <property type="entry name" value="Thioredoxin-like"/>
    <property type="match status" value="1"/>
</dbReference>
<evidence type="ECO:0000256" key="4">
    <source>
        <dbReference type="ARBA" id="ARBA00023002"/>
    </source>
</evidence>
<evidence type="ECO:0000313" key="11">
    <source>
        <dbReference type="EMBL" id="MBX0298080.1"/>
    </source>
</evidence>
<keyword evidence="3" id="KW-0049">Antioxidant</keyword>
<dbReference type="EC" id="1.11.1.24" evidence="1"/>
<evidence type="ECO:0000259" key="10">
    <source>
        <dbReference type="PROSITE" id="PS51352"/>
    </source>
</evidence>